<dbReference type="Pfam" id="PF13715">
    <property type="entry name" value="CarbopepD_reg_2"/>
    <property type="match status" value="1"/>
</dbReference>
<evidence type="ECO:0000256" key="1">
    <source>
        <dbReference type="SAM" id="SignalP"/>
    </source>
</evidence>
<gene>
    <name evidence="2" type="ORF">BXY82_2586</name>
</gene>
<dbReference type="AlphaFoldDB" id="A0A4R7PZQ3"/>
<comment type="caution">
    <text evidence="2">The sequence shown here is derived from an EMBL/GenBank/DDBJ whole genome shotgun (WGS) entry which is preliminary data.</text>
</comment>
<keyword evidence="1" id="KW-0732">Signal</keyword>
<name>A0A4R7PZQ3_9FLAO</name>
<dbReference type="EMBL" id="SOBW01000008">
    <property type="protein sequence ID" value="TDU40535.1"/>
    <property type="molecule type" value="Genomic_DNA"/>
</dbReference>
<dbReference type="Pfam" id="PF18939">
    <property type="entry name" value="DUF5686"/>
    <property type="match status" value="1"/>
</dbReference>
<keyword evidence="2" id="KW-0378">Hydrolase</keyword>
<dbReference type="SUPFAM" id="SSF49464">
    <property type="entry name" value="Carboxypeptidase regulatory domain-like"/>
    <property type="match status" value="1"/>
</dbReference>
<keyword evidence="2" id="KW-0121">Carboxypeptidase</keyword>
<accession>A0A4R7PZQ3</accession>
<dbReference type="InterPro" id="IPR008969">
    <property type="entry name" value="CarboxyPept-like_regulatory"/>
</dbReference>
<sequence>MTKFLLSLFFVTLSFQAFSQLKGQISDTNGAPLPYVNIYVENSFIGTTSNDEGNYELNLSKADTYSIIFQFLGYKTVKKEVEITHFPFTLNATLIEEQISLNEVVINSDENPADIIMRKAIASRKTNLEKIQAFKANFYSRGLIRIKNAPEKFFGQTMDDFMVGLDSTRSGILYLSETISEIDYMHPDKLKEKIIASKVSGDSNGFSFNTASDVDFNFYNNTIELGNHIISPIADFAFDYYNYKLEGVFYDDKGNLINKIRVIPKRENDRIFSGSIYIVDNQWTIYAVELGITGIQAQIPPAEVITITQNFSYSEKDQLWVIISQGIDFSYALFGFKGDGRYTAVYSNYNFAPQLSKKSFGKEILSFATEANQKDSAYWKSVRPVPLTDEEVSDYLVKDSIQTLRKSKSYLDSIDAKNNVFKIQNLLFGYNHKNSFKDWSLGYSSPLSGLQFNTVQGYNSKLIFSYRKNQDEYKRYFSANTTLQYGISEERLRATATFRYKFNNVNKPFLTVSGGVQVQQFNEAQPISPLVNSVSSLFFEDNYMKVYDKSYAEVTYSQEIFNGTTIYSRIAYERRKALLNTTAQVFLNDQKDAYTSNHPLNPMAYGVPAFETYQLLKLNLNARFNFGQEYLSYPDSKINIPNSKYPTLYLGYEKGFAGSEQQYNFDQLKLGLTQRFNVSNKGDFKYNLKAGTFINADGIGLMDFYHPNGNQTHVGTASSYLNVFNNLPYYALSTNNSYVELHAEHDFKGLLLSRVPLLNKLNYNLVIGAHAFATEHQKPYQEFSVGLDNIGFKKFRLLRIDYVRSYQNGYQGDAVIFGLKFLNFIE</sequence>
<feature type="chain" id="PRO_5020655283" evidence="1">
    <location>
        <begin position="20"/>
        <end position="826"/>
    </location>
</feature>
<protein>
    <submittedName>
        <fullName evidence="2">Carboxypeptidase-like protein</fullName>
    </submittedName>
</protein>
<dbReference type="GO" id="GO:0004180">
    <property type="term" value="F:carboxypeptidase activity"/>
    <property type="evidence" value="ECO:0007669"/>
    <property type="project" value="UniProtKB-KW"/>
</dbReference>
<keyword evidence="2" id="KW-0645">Protease</keyword>
<evidence type="ECO:0000313" key="3">
    <source>
        <dbReference type="Proteomes" id="UP000294689"/>
    </source>
</evidence>
<feature type="signal peptide" evidence="1">
    <location>
        <begin position="1"/>
        <end position="19"/>
    </location>
</feature>
<dbReference type="Proteomes" id="UP000294689">
    <property type="component" value="Unassembled WGS sequence"/>
</dbReference>
<proteinExistence type="predicted"/>
<dbReference type="RefSeq" id="WP_133758540.1">
    <property type="nucleotide sequence ID" value="NZ_SOBW01000008.1"/>
</dbReference>
<reference evidence="2 3" key="1">
    <citation type="submission" date="2019-03" db="EMBL/GenBank/DDBJ databases">
        <title>Genomic Encyclopedia of Archaeal and Bacterial Type Strains, Phase II (KMG-II): from individual species to whole genera.</title>
        <authorList>
            <person name="Goeker M."/>
        </authorList>
    </citation>
    <scope>NUCLEOTIDE SEQUENCE [LARGE SCALE GENOMIC DNA]</scope>
    <source>
        <strain evidence="2 3">DSM 28135</strain>
    </source>
</reference>
<dbReference type="OrthoDB" id="983143at2"/>
<dbReference type="Gene3D" id="2.60.40.1120">
    <property type="entry name" value="Carboxypeptidase-like, regulatory domain"/>
    <property type="match status" value="1"/>
</dbReference>
<dbReference type="InterPro" id="IPR043741">
    <property type="entry name" value="DUF5686"/>
</dbReference>
<keyword evidence="3" id="KW-1185">Reference proteome</keyword>
<evidence type="ECO:0000313" key="2">
    <source>
        <dbReference type="EMBL" id="TDU40535.1"/>
    </source>
</evidence>
<organism evidence="2 3">
    <name type="scientific">Gelidibacter sediminis</name>
    <dbReference type="NCBI Taxonomy" id="1608710"/>
    <lineage>
        <taxon>Bacteria</taxon>
        <taxon>Pseudomonadati</taxon>
        <taxon>Bacteroidota</taxon>
        <taxon>Flavobacteriia</taxon>
        <taxon>Flavobacteriales</taxon>
        <taxon>Flavobacteriaceae</taxon>
        <taxon>Gelidibacter</taxon>
    </lineage>
</organism>